<name>A0AAN0KA13_9GAMM</name>
<organism evidence="1 2">
    <name type="scientific">Pectobacterium araliae</name>
    <dbReference type="NCBI Taxonomy" id="3073862"/>
    <lineage>
        <taxon>Bacteria</taxon>
        <taxon>Pseudomonadati</taxon>
        <taxon>Pseudomonadota</taxon>
        <taxon>Gammaproteobacteria</taxon>
        <taxon>Enterobacterales</taxon>
        <taxon>Pectobacteriaceae</taxon>
        <taxon>Pectobacterium</taxon>
    </lineage>
</organism>
<accession>A0AAN0KA13</accession>
<protein>
    <recommendedName>
        <fullName evidence="3">KTSC domain-containing protein</fullName>
    </recommendedName>
</protein>
<dbReference type="EMBL" id="AP028908">
    <property type="protein sequence ID" value="BES84516.1"/>
    <property type="molecule type" value="Genomic_DNA"/>
</dbReference>
<dbReference type="Proteomes" id="UP001377830">
    <property type="component" value="Chromosome"/>
</dbReference>
<dbReference type="AlphaFoldDB" id="A0AAN0KA13"/>
<gene>
    <name evidence="1" type="ORF">PEC302110_16130</name>
</gene>
<keyword evidence="2" id="KW-1185">Reference proteome</keyword>
<sequence length="89" mass="10114">MPAYANRSGNSRVVFYETTADSIRVEFKDGWKYVYNANKLGTATASRMKELAHSGQGLNSYISSVVKKNFQVSIVSYKHEGEYNYHTHN</sequence>
<evidence type="ECO:0008006" key="3">
    <source>
        <dbReference type="Google" id="ProtNLM"/>
    </source>
</evidence>
<evidence type="ECO:0000313" key="1">
    <source>
        <dbReference type="EMBL" id="BES84516.1"/>
    </source>
</evidence>
<evidence type="ECO:0000313" key="2">
    <source>
        <dbReference type="Proteomes" id="UP001377830"/>
    </source>
</evidence>
<reference evidence="2" key="1">
    <citation type="journal article" date="2024" name="Int. J. Syst. Evol. Microbiol.">
        <title>Pectobacterium araliae sp. nov., a pathogen causing bacterial soft rot of Japanese angelica tree in Japan.</title>
        <authorList>
            <person name="Sawada H."/>
            <person name="Someya N."/>
            <person name="Morohoshi T."/>
            <person name="Ono M."/>
            <person name="Satou M."/>
        </authorList>
    </citation>
    <scope>NUCLEOTIDE SEQUENCE [LARGE SCALE GENOMIC DNA]</scope>
    <source>
        <strain evidence="2">MAFF 302110</strain>
    </source>
</reference>
<proteinExistence type="predicted"/>
<dbReference type="KEGG" id="parl:PEC302110_16130"/>